<dbReference type="STRING" id="244447.ENSCSEP00000009756"/>
<reference evidence="13" key="3">
    <citation type="submission" date="2025-09" db="UniProtKB">
        <authorList>
            <consortium name="Ensembl"/>
        </authorList>
    </citation>
    <scope>IDENTIFICATION</scope>
</reference>
<keyword evidence="7" id="KW-0539">Nucleus</keyword>
<dbReference type="OrthoDB" id="9943677at2759"/>
<dbReference type="KEGG" id="csem:103385022"/>
<organism evidence="13 14">
    <name type="scientific">Cynoglossus semilaevis</name>
    <name type="common">Tongue sole</name>
    <dbReference type="NCBI Taxonomy" id="244447"/>
    <lineage>
        <taxon>Eukaryota</taxon>
        <taxon>Metazoa</taxon>
        <taxon>Chordata</taxon>
        <taxon>Craniata</taxon>
        <taxon>Vertebrata</taxon>
        <taxon>Euteleostomi</taxon>
        <taxon>Actinopterygii</taxon>
        <taxon>Neopterygii</taxon>
        <taxon>Teleostei</taxon>
        <taxon>Neoteleostei</taxon>
        <taxon>Acanthomorphata</taxon>
        <taxon>Carangaria</taxon>
        <taxon>Pleuronectiformes</taxon>
        <taxon>Pleuronectoidei</taxon>
        <taxon>Cynoglossidae</taxon>
        <taxon>Cynoglossinae</taxon>
        <taxon>Cynoglossus</taxon>
    </lineage>
</organism>
<feature type="domain" description="CIDE-N" evidence="12">
    <location>
        <begin position="7"/>
        <end position="83"/>
    </location>
</feature>
<dbReference type="PROSITE" id="PS51135">
    <property type="entry name" value="CIDE_N"/>
    <property type="match status" value="1"/>
</dbReference>
<dbReference type="SUPFAM" id="SSF54277">
    <property type="entry name" value="CAD &amp; PB1 domains"/>
    <property type="match status" value="1"/>
</dbReference>
<dbReference type="InParanoid" id="A0A3P8V937"/>
<dbReference type="GeneID" id="103385022"/>
<keyword evidence="5" id="KW-0540">Nuclease</keyword>
<comment type="function">
    <text evidence="8">Nuclease that induces DNA fragmentation and chromatin condensation during apoptosis. Degrades naked DNA and induces apoptotic morphology.</text>
</comment>
<evidence type="ECO:0000256" key="4">
    <source>
        <dbReference type="ARBA" id="ARBA00022703"/>
    </source>
</evidence>
<comment type="subcellular location">
    <subcellularLocation>
        <location evidence="2">Cytoplasm</location>
    </subcellularLocation>
    <subcellularLocation>
        <location evidence="1">Nucleus</location>
    </subcellularLocation>
</comment>
<keyword evidence="6" id="KW-0378">Hydrolase</keyword>
<dbReference type="GO" id="GO:0005737">
    <property type="term" value="C:cytoplasm"/>
    <property type="evidence" value="ECO:0007669"/>
    <property type="project" value="UniProtKB-SubCell"/>
</dbReference>
<evidence type="ECO:0000256" key="11">
    <source>
        <dbReference type="PROSITE-ProRule" id="PRU00447"/>
    </source>
</evidence>
<evidence type="ECO:0000256" key="7">
    <source>
        <dbReference type="ARBA" id="ARBA00023242"/>
    </source>
</evidence>
<sequence>MFGLFMKCKPVKIRSCTENRKYGVAAKNLKELLKKGCKTLQLPLAGARVCLYADGTQVTEEFFHTLPDHTELVLLSREQSWSGALCDIGQLLCPDQHGDDLIKAARGLLYDEKSPRRRKILTDLLQNLEDTSELESREEDEEWFKGIDARFKTKSAYMKFNCESRIRGYMKEVDEATKSIQKATVKAEYLKTSQCLSDMLKADRYNSSYFDRTEKEVDRLCTQEGWFTCQGSFDLEVCLSLHSINPYSSRESRIIFSTWNLDHRIEKKRTIIPALTEALQNHKSADVNLTYFYRLLFTRENLKLVHIVCHKKGAHNLLCDSKKIFRQDRNNNKKNPTKKRRLM</sequence>
<evidence type="ECO:0000256" key="5">
    <source>
        <dbReference type="ARBA" id="ARBA00022722"/>
    </source>
</evidence>
<evidence type="ECO:0000256" key="6">
    <source>
        <dbReference type="ARBA" id="ARBA00022801"/>
    </source>
</evidence>
<evidence type="ECO:0000313" key="14">
    <source>
        <dbReference type="Proteomes" id="UP000265120"/>
    </source>
</evidence>
<dbReference type="Gene3D" id="6.10.140.170">
    <property type="match status" value="1"/>
</dbReference>
<evidence type="ECO:0000256" key="10">
    <source>
        <dbReference type="ARBA" id="ARBA00069517"/>
    </source>
</evidence>
<evidence type="ECO:0000256" key="1">
    <source>
        <dbReference type="ARBA" id="ARBA00004123"/>
    </source>
</evidence>
<keyword evidence="14" id="KW-1185">Reference proteome</keyword>
<dbReference type="AlphaFoldDB" id="A0A3P8V937"/>
<dbReference type="Proteomes" id="UP000265120">
    <property type="component" value="Chromosome 10"/>
</dbReference>
<evidence type="ECO:0000256" key="8">
    <source>
        <dbReference type="ARBA" id="ARBA00053660"/>
    </source>
</evidence>
<dbReference type="PANTHER" id="PTHR13067">
    <property type="entry name" value="CASPASE-ACTIVATED DNASE"/>
    <property type="match status" value="1"/>
</dbReference>
<keyword evidence="4 11" id="KW-0053">Apoptosis</keyword>
<dbReference type="Pfam" id="PF02017">
    <property type="entry name" value="CIDE-N"/>
    <property type="match status" value="1"/>
</dbReference>
<dbReference type="InterPro" id="IPR044925">
    <property type="entry name" value="His-Me_finger_sf"/>
</dbReference>
<dbReference type="Gene3D" id="3.10.20.10">
    <property type="match status" value="1"/>
</dbReference>
<dbReference type="GO" id="GO:0016787">
    <property type="term" value="F:hydrolase activity"/>
    <property type="evidence" value="ECO:0007669"/>
    <property type="project" value="UniProtKB-KW"/>
</dbReference>
<proteinExistence type="predicted"/>
<comment type="subunit">
    <text evidence="9">Heterodimer of DFFA and DFFB. Interacts with H1-1.</text>
</comment>
<evidence type="ECO:0000256" key="2">
    <source>
        <dbReference type="ARBA" id="ARBA00004496"/>
    </source>
</evidence>
<evidence type="ECO:0000256" key="3">
    <source>
        <dbReference type="ARBA" id="ARBA00022490"/>
    </source>
</evidence>
<protein>
    <recommendedName>
        <fullName evidence="10">DNA fragmentation factor subunit beta</fullName>
    </recommendedName>
</protein>
<dbReference type="SUPFAM" id="SSF54060">
    <property type="entry name" value="His-Me finger endonucleases"/>
    <property type="match status" value="1"/>
</dbReference>
<keyword evidence="3" id="KW-0963">Cytoplasm</keyword>
<dbReference type="PANTHER" id="PTHR13067:SF2">
    <property type="entry name" value="CASPASE-ACTIVATED DNASE"/>
    <property type="match status" value="1"/>
</dbReference>
<reference evidence="13 14" key="1">
    <citation type="journal article" date="2014" name="Nat. Genet.">
        <title>Whole-genome sequence of a flatfish provides insights into ZW sex chromosome evolution and adaptation to a benthic lifestyle.</title>
        <authorList>
            <person name="Chen S."/>
            <person name="Zhang G."/>
            <person name="Shao C."/>
            <person name="Huang Q."/>
            <person name="Liu G."/>
            <person name="Zhang P."/>
            <person name="Song W."/>
            <person name="An N."/>
            <person name="Chalopin D."/>
            <person name="Volff J.N."/>
            <person name="Hong Y."/>
            <person name="Li Q."/>
            <person name="Sha Z."/>
            <person name="Zhou H."/>
            <person name="Xie M."/>
            <person name="Yu Q."/>
            <person name="Liu Y."/>
            <person name="Xiang H."/>
            <person name="Wang N."/>
            <person name="Wu K."/>
            <person name="Yang C."/>
            <person name="Zhou Q."/>
            <person name="Liao X."/>
            <person name="Yang L."/>
            <person name="Hu Q."/>
            <person name="Zhang J."/>
            <person name="Meng L."/>
            <person name="Jin L."/>
            <person name="Tian Y."/>
            <person name="Lian J."/>
            <person name="Yang J."/>
            <person name="Miao G."/>
            <person name="Liu S."/>
            <person name="Liang Z."/>
            <person name="Yan F."/>
            <person name="Li Y."/>
            <person name="Sun B."/>
            <person name="Zhang H."/>
            <person name="Zhang J."/>
            <person name="Zhu Y."/>
            <person name="Du M."/>
            <person name="Zhao Y."/>
            <person name="Schartl M."/>
            <person name="Tang Q."/>
            <person name="Wang J."/>
        </authorList>
    </citation>
    <scope>NUCLEOTIDE SEQUENCE</scope>
</reference>
<dbReference type="OMA" id="KAEHVEW"/>
<dbReference type="InterPro" id="IPR015311">
    <property type="entry name" value="DFF40_C"/>
</dbReference>
<dbReference type="GeneTree" id="ENSGT00390000014490"/>
<dbReference type="Ensembl" id="ENSCSET00000009870.1">
    <property type="protein sequence ID" value="ENSCSEP00000009756.1"/>
    <property type="gene ID" value="ENSCSEG00000006263.1"/>
</dbReference>
<dbReference type="GO" id="GO:0005634">
    <property type="term" value="C:nucleus"/>
    <property type="evidence" value="ECO:0007669"/>
    <property type="project" value="UniProtKB-SubCell"/>
</dbReference>
<evidence type="ECO:0000313" key="13">
    <source>
        <dbReference type="Ensembl" id="ENSCSEP00000009756.1"/>
    </source>
</evidence>
<dbReference type="GO" id="GO:0004520">
    <property type="term" value="F:DNA endonuclease activity"/>
    <property type="evidence" value="ECO:0007669"/>
    <property type="project" value="InterPro"/>
</dbReference>
<reference evidence="13" key="2">
    <citation type="submission" date="2025-08" db="UniProtKB">
        <authorList>
            <consortium name="Ensembl"/>
        </authorList>
    </citation>
    <scope>IDENTIFICATION</scope>
</reference>
<dbReference type="SMART" id="SM00266">
    <property type="entry name" value="CAD"/>
    <property type="match status" value="1"/>
</dbReference>
<accession>A0A3P8V937</accession>
<dbReference type="RefSeq" id="XP_008316992.1">
    <property type="nucleotide sequence ID" value="XM_008318770.3"/>
</dbReference>
<name>A0A3P8V937_CYNSE</name>
<dbReference type="Pfam" id="PF09230">
    <property type="entry name" value="DFF40"/>
    <property type="match status" value="1"/>
</dbReference>
<dbReference type="GO" id="GO:0006309">
    <property type="term" value="P:apoptotic DNA fragmentation"/>
    <property type="evidence" value="ECO:0007669"/>
    <property type="project" value="InterPro"/>
</dbReference>
<dbReference type="FunFam" id="3.10.20.10:FF:000006">
    <property type="entry name" value="DNA fragmentation factor subunit beta"/>
    <property type="match status" value="1"/>
</dbReference>
<evidence type="ECO:0000259" key="12">
    <source>
        <dbReference type="PROSITE" id="PS51135"/>
    </source>
</evidence>
<evidence type="ECO:0000256" key="9">
    <source>
        <dbReference type="ARBA" id="ARBA00064007"/>
    </source>
</evidence>
<dbReference type="CTD" id="1677"/>
<dbReference type="InterPro" id="IPR003508">
    <property type="entry name" value="CIDE-N_dom"/>
</dbReference>
<dbReference type="InterPro" id="IPR039729">
    <property type="entry name" value="DFF40"/>
</dbReference>